<evidence type="ECO:0000313" key="1">
    <source>
        <dbReference type="EMBL" id="GFT23480.1"/>
    </source>
</evidence>
<evidence type="ECO:0000313" key="2">
    <source>
        <dbReference type="Proteomes" id="UP000887013"/>
    </source>
</evidence>
<name>A0A8X6NME6_NEPPI</name>
<dbReference type="AlphaFoldDB" id="A0A8X6NME6"/>
<proteinExistence type="predicted"/>
<comment type="caution">
    <text evidence="1">The sequence shown here is derived from an EMBL/GenBank/DDBJ whole genome shotgun (WGS) entry which is preliminary data.</text>
</comment>
<dbReference type="Proteomes" id="UP000887013">
    <property type="component" value="Unassembled WGS sequence"/>
</dbReference>
<dbReference type="EMBL" id="BMAW01106267">
    <property type="protein sequence ID" value="GFT23480.1"/>
    <property type="molecule type" value="Genomic_DNA"/>
</dbReference>
<keyword evidence="2" id="KW-1185">Reference proteome</keyword>
<organism evidence="1 2">
    <name type="scientific">Nephila pilipes</name>
    <name type="common">Giant wood spider</name>
    <name type="synonym">Nephila maculata</name>
    <dbReference type="NCBI Taxonomy" id="299642"/>
    <lineage>
        <taxon>Eukaryota</taxon>
        <taxon>Metazoa</taxon>
        <taxon>Ecdysozoa</taxon>
        <taxon>Arthropoda</taxon>
        <taxon>Chelicerata</taxon>
        <taxon>Arachnida</taxon>
        <taxon>Araneae</taxon>
        <taxon>Araneomorphae</taxon>
        <taxon>Entelegynae</taxon>
        <taxon>Araneoidea</taxon>
        <taxon>Nephilidae</taxon>
        <taxon>Nephila</taxon>
    </lineage>
</organism>
<sequence>MRKSLQFSSKLSRQIVGQLRKFRSQHGRKTTRWTTAAYPKIQCARPNCHPLCINRKVQPGICPKCVCPAPLYPPMLHPQTPFAKTPVFFPNFPPPPPPPPLPPKQLLRSIKTPNVPFPPLPLLPPGMTYPPFLSF</sequence>
<gene>
    <name evidence="1" type="ORF">NPIL_195161</name>
</gene>
<protein>
    <submittedName>
        <fullName evidence="1">Uncharacterized protein</fullName>
    </submittedName>
</protein>
<reference evidence="1" key="1">
    <citation type="submission" date="2020-08" db="EMBL/GenBank/DDBJ databases">
        <title>Multicomponent nature underlies the extraordinary mechanical properties of spider dragline silk.</title>
        <authorList>
            <person name="Kono N."/>
            <person name="Nakamura H."/>
            <person name="Mori M."/>
            <person name="Yoshida Y."/>
            <person name="Ohtoshi R."/>
            <person name="Malay A.D."/>
            <person name="Moran D.A.P."/>
            <person name="Tomita M."/>
            <person name="Numata K."/>
            <person name="Arakawa K."/>
        </authorList>
    </citation>
    <scope>NUCLEOTIDE SEQUENCE</scope>
</reference>
<accession>A0A8X6NME6</accession>